<comment type="similarity">
    <text evidence="1">Belongs to the VapB family.</text>
</comment>
<dbReference type="InterPro" id="IPR051734">
    <property type="entry name" value="VapB_TA_antitoxins"/>
</dbReference>
<proteinExistence type="inferred from homology"/>
<dbReference type="GO" id="GO:0003677">
    <property type="term" value="F:DNA binding"/>
    <property type="evidence" value="ECO:0007669"/>
    <property type="project" value="InterPro"/>
</dbReference>
<dbReference type="PANTHER" id="PTHR37550">
    <property type="entry name" value="ANTITOXIN VAPB1"/>
    <property type="match status" value="1"/>
</dbReference>
<evidence type="ECO:0000313" key="5">
    <source>
        <dbReference type="Proteomes" id="UP000198693"/>
    </source>
</evidence>
<dbReference type="InterPro" id="IPR007159">
    <property type="entry name" value="SpoVT-AbrB_dom"/>
</dbReference>
<dbReference type="RefSeq" id="WP_089794392.1">
    <property type="nucleotide sequence ID" value="NZ_FPBP01000004.1"/>
</dbReference>
<dbReference type="InterPro" id="IPR037914">
    <property type="entry name" value="SpoVT-AbrB_sf"/>
</dbReference>
<dbReference type="PANTHER" id="PTHR37550:SF1">
    <property type="entry name" value="SSL1300 PROTEIN"/>
    <property type="match status" value="1"/>
</dbReference>
<evidence type="ECO:0000259" key="3">
    <source>
        <dbReference type="SMART" id="SM00966"/>
    </source>
</evidence>
<evidence type="ECO:0000313" key="4">
    <source>
        <dbReference type="EMBL" id="SFU57627.1"/>
    </source>
</evidence>
<protein>
    <submittedName>
        <fullName evidence="4">Antitoxin VapB</fullName>
    </submittedName>
</protein>
<dbReference type="Proteomes" id="UP000198693">
    <property type="component" value="Unassembled WGS sequence"/>
</dbReference>
<dbReference type="Gene3D" id="2.10.260.10">
    <property type="match status" value="1"/>
</dbReference>
<feature type="region of interest" description="Disordered" evidence="2">
    <location>
        <begin position="63"/>
        <end position="110"/>
    </location>
</feature>
<dbReference type="OrthoDB" id="5298361at2"/>
<dbReference type="SUPFAM" id="SSF89447">
    <property type="entry name" value="AbrB/MazE/MraZ-like"/>
    <property type="match status" value="1"/>
</dbReference>
<dbReference type="AlphaFoldDB" id="A0A1I7HAB6"/>
<accession>A0A1I7HAB6</accession>
<reference evidence="5" key="1">
    <citation type="submission" date="2016-10" db="EMBL/GenBank/DDBJ databases">
        <authorList>
            <person name="Varghese N."/>
            <person name="Submissions S."/>
        </authorList>
    </citation>
    <scope>NUCLEOTIDE SEQUENCE [LARGE SCALE GENOMIC DNA]</scope>
    <source>
        <strain evidence="5">CGMCC 1.6981</strain>
    </source>
</reference>
<organism evidence="4 5">
    <name type="scientific">Halomonas korlensis</name>
    <dbReference type="NCBI Taxonomy" id="463301"/>
    <lineage>
        <taxon>Bacteria</taxon>
        <taxon>Pseudomonadati</taxon>
        <taxon>Pseudomonadota</taxon>
        <taxon>Gammaproteobacteria</taxon>
        <taxon>Oceanospirillales</taxon>
        <taxon>Halomonadaceae</taxon>
        <taxon>Halomonas</taxon>
    </lineage>
</organism>
<feature type="domain" description="SpoVT-AbrB" evidence="3">
    <location>
        <begin position="11"/>
        <end position="51"/>
    </location>
</feature>
<evidence type="ECO:0000256" key="2">
    <source>
        <dbReference type="SAM" id="MobiDB-lite"/>
    </source>
</evidence>
<sequence length="110" mass="12351">MSTSERHIRLFRNGRNQALRIPREFELEGEEAIIHKEGDRLIVEPIRKGRLLALLTSMDPLTEPFPDIDDNLPSLDEVQLQADHATSKGVGRAGSDGTRSRRAAQGWQPP</sequence>
<dbReference type="SMART" id="SM00966">
    <property type="entry name" value="SpoVT_AbrB"/>
    <property type="match status" value="1"/>
</dbReference>
<gene>
    <name evidence="4" type="ORF">SAMN04487955_10494</name>
</gene>
<name>A0A1I7HAB6_9GAMM</name>
<keyword evidence="5" id="KW-1185">Reference proteome</keyword>
<dbReference type="EMBL" id="FPBP01000004">
    <property type="protein sequence ID" value="SFU57627.1"/>
    <property type="molecule type" value="Genomic_DNA"/>
</dbReference>
<evidence type="ECO:0000256" key="1">
    <source>
        <dbReference type="ARBA" id="ARBA00007924"/>
    </source>
</evidence>